<reference evidence="2 3" key="1">
    <citation type="submission" date="2019-05" db="EMBL/GenBank/DDBJ databases">
        <title>Another draft genome of Portunus trituberculatus and its Hox gene families provides insights of decapod evolution.</title>
        <authorList>
            <person name="Jeong J.-H."/>
            <person name="Song I."/>
            <person name="Kim S."/>
            <person name="Choi T."/>
            <person name="Kim D."/>
            <person name="Ryu S."/>
            <person name="Kim W."/>
        </authorList>
    </citation>
    <scope>NUCLEOTIDE SEQUENCE [LARGE SCALE GENOMIC DNA]</scope>
    <source>
        <tissue evidence="2">Muscle</tissue>
    </source>
</reference>
<feature type="region of interest" description="Disordered" evidence="1">
    <location>
        <begin position="16"/>
        <end position="51"/>
    </location>
</feature>
<dbReference type="AlphaFoldDB" id="A0A5B7JBC1"/>
<keyword evidence="3" id="KW-1185">Reference proteome</keyword>
<evidence type="ECO:0000313" key="2">
    <source>
        <dbReference type="EMBL" id="MPC91346.1"/>
    </source>
</evidence>
<comment type="caution">
    <text evidence="2">The sequence shown here is derived from an EMBL/GenBank/DDBJ whole genome shotgun (WGS) entry which is preliminary data.</text>
</comment>
<evidence type="ECO:0000313" key="3">
    <source>
        <dbReference type="Proteomes" id="UP000324222"/>
    </source>
</evidence>
<accession>A0A5B7JBC1</accession>
<protein>
    <submittedName>
        <fullName evidence="2">Uncharacterized protein</fullName>
    </submittedName>
</protein>
<name>A0A5B7JBC1_PORTR</name>
<organism evidence="2 3">
    <name type="scientific">Portunus trituberculatus</name>
    <name type="common">Swimming crab</name>
    <name type="synonym">Neptunus trituberculatus</name>
    <dbReference type="NCBI Taxonomy" id="210409"/>
    <lineage>
        <taxon>Eukaryota</taxon>
        <taxon>Metazoa</taxon>
        <taxon>Ecdysozoa</taxon>
        <taxon>Arthropoda</taxon>
        <taxon>Crustacea</taxon>
        <taxon>Multicrustacea</taxon>
        <taxon>Malacostraca</taxon>
        <taxon>Eumalacostraca</taxon>
        <taxon>Eucarida</taxon>
        <taxon>Decapoda</taxon>
        <taxon>Pleocyemata</taxon>
        <taxon>Brachyura</taxon>
        <taxon>Eubrachyura</taxon>
        <taxon>Portunoidea</taxon>
        <taxon>Portunidae</taxon>
        <taxon>Portuninae</taxon>
        <taxon>Portunus</taxon>
    </lineage>
</organism>
<dbReference type="EMBL" id="VSRR010087428">
    <property type="protein sequence ID" value="MPC91346.1"/>
    <property type="molecule type" value="Genomic_DNA"/>
</dbReference>
<gene>
    <name evidence="2" type="ORF">E2C01_086374</name>
</gene>
<proteinExistence type="predicted"/>
<sequence>MNCFLCADVSMVRGRLGPRLPSRGRDPSSTIKSSPRGPAERETKKVVRQCW</sequence>
<dbReference type="Proteomes" id="UP000324222">
    <property type="component" value="Unassembled WGS sequence"/>
</dbReference>
<evidence type="ECO:0000256" key="1">
    <source>
        <dbReference type="SAM" id="MobiDB-lite"/>
    </source>
</evidence>